<name>A0A4R7T9E7_9ACTN</name>
<dbReference type="PANTHER" id="PTHR36833:SF1">
    <property type="entry name" value="INTEGRAL MEMBRANE TRANSPORT PROTEIN"/>
    <property type="match status" value="1"/>
</dbReference>
<dbReference type="OrthoDB" id="9788195at2"/>
<organism evidence="2 3">
    <name type="scientific">Kribbella voronezhensis</name>
    <dbReference type="NCBI Taxonomy" id="2512212"/>
    <lineage>
        <taxon>Bacteria</taxon>
        <taxon>Bacillati</taxon>
        <taxon>Actinomycetota</taxon>
        <taxon>Actinomycetes</taxon>
        <taxon>Propionibacteriales</taxon>
        <taxon>Kribbellaceae</taxon>
        <taxon>Kribbella</taxon>
    </lineage>
</organism>
<dbReference type="Proteomes" id="UP000295151">
    <property type="component" value="Unassembled WGS sequence"/>
</dbReference>
<proteinExistence type="predicted"/>
<reference evidence="2 3" key="1">
    <citation type="submission" date="2019-03" db="EMBL/GenBank/DDBJ databases">
        <title>Genomic Encyclopedia of Type Strains, Phase III (KMG-III): the genomes of soil and plant-associated and newly described type strains.</title>
        <authorList>
            <person name="Whitman W."/>
        </authorList>
    </citation>
    <scope>NUCLEOTIDE SEQUENCE [LARGE SCALE GENOMIC DNA]</scope>
    <source>
        <strain evidence="2 3">VKM Ac-2575</strain>
    </source>
</reference>
<evidence type="ECO:0000313" key="3">
    <source>
        <dbReference type="Proteomes" id="UP000295151"/>
    </source>
</evidence>
<feature type="transmembrane region" description="Helical" evidence="1">
    <location>
        <begin position="27"/>
        <end position="49"/>
    </location>
</feature>
<dbReference type="EMBL" id="SOCE01000001">
    <property type="protein sequence ID" value="TDU88279.1"/>
    <property type="molecule type" value="Genomic_DNA"/>
</dbReference>
<keyword evidence="1" id="KW-1133">Transmembrane helix</keyword>
<feature type="transmembrane region" description="Helical" evidence="1">
    <location>
        <begin position="120"/>
        <end position="137"/>
    </location>
</feature>
<feature type="transmembrane region" description="Helical" evidence="1">
    <location>
        <begin position="230"/>
        <end position="250"/>
    </location>
</feature>
<sequence length="259" mass="28066">MSRYARLWWSCLRQAIRRDLQFRSQTLINAFASVAELVLGLIPVLILTGTSAAEVGWNGPLTLIVVGIYGACTGLMDCFVAPNLRRIDGYVRKGELDLILIRPVNAQLFATLRWMEPAELGRVVTGLGLAVAGAHAAHLPFEAGLVIRAASWTAIGFVGFSVLWANLVYLAFWFESAEPINEVALEVREAGRYPLTYFPKSVQFVLATVVPAGLIAAVPAKVLTGTVTTLTTGLLLLTAGVALTILHWRLASRRYSSAS</sequence>
<keyword evidence="1" id="KW-0472">Membrane</keyword>
<dbReference type="Pfam" id="PF06182">
    <property type="entry name" value="ABC2_membrane_6"/>
    <property type="match status" value="1"/>
</dbReference>
<keyword evidence="3" id="KW-1185">Reference proteome</keyword>
<dbReference type="InterPro" id="IPR010390">
    <property type="entry name" value="ABC-2_transporter-like"/>
</dbReference>
<dbReference type="RefSeq" id="WP_133977936.1">
    <property type="nucleotide sequence ID" value="NZ_SOCE01000001.1"/>
</dbReference>
<protein>
    <submittedName>
        <fullName evidence="2">ABC-2 type transport system permease protein</fullName>
    </submittedName>
</protein>
<feature type="transmembrane region" description="Helical" evidence="1">
    <location>
        <begin position="149"/>
        <end position="174"/>
    </location>
</feature>
<feature type="transmembrane region" description="Helical" evidence="1">
    <location>
        <begin position="61"/>
        <end position="84"/>
    </location>
</feature>
<evidence type="ECO:0000313" key="2">
    <source>
        <dbReference type="EMBL" id="TDU88279.1"/>
    </source>
</evidence>
<gene>
    <name evidence="2" type="ORF">EV138_1821</name>
</gene>
<dbReference type="PANTHER" id="PTHR36833">
    <property type="entry name" value="SLR0610 PROTEIN-RELATED"/>
    <property type="match status" value="1"/>
</dbReference>
<comment type="caution">
    <text evidence="2">The sequence shown here is derived from an EMBL/GenBank/DDBJ whole genome shotgun (WGS) entry which is preliminary data.</text>
</comment>
<dbReference type="AlphaFoldDB" id="A0A4R7T9E7"/>
<evidence type="ECO:0000256" key="1">
    <source>
        <dbReference type="SAM" id="Phobius"/>
    </source>
</evidence>
<accession>A0A4R7T9E7</accession>
<keyword evidence="1" id="KW-0812">Transmembrane</keyword>
<feature type="transmembrane region" description="Helical" evidence="1">
    <location>
        <begin position="195"/>
        <end position="218"/>
    </location>
</feature>